<proteinExistence type="predicted"/>
<accession>A0AAN8YH99</accession>
<name>A0AAN8YH99_SOLBU</name>
<dbReference type="AlphaFoldDB" id="A0AAN8YH99"/>
<keyword evidence="1" id="KW-0812">Transmembrane</keyword>
<evidence type="ECO:0000313" key="2">
    <source>
        <dbReference type="EMBL" id="KAK6793494.1"/>
    </source>
</evidence>
<comment type="caution">
    <text evidence="2">The sequence shown here is derived from an EMBL/GenBank/DDBJ whole genome shotgun (WGS) entry which is preliminary data.</text>
</comment>
<organism evidence="2 3">
    <name type="scientific">Solanum bulbocastanum</name>
    <name type="common">Wild potato</name>
    <dbReference type="NCBI Taxonomy" id="147425"/>
    <lineage>
        <taxon>Eukaryota</taxon>
        <taxon>Viridiplantae</taxon>
        <taxon>Streptophyta</taxon>
        <taxon>Embryophyta</taxon>
        <taxon>Tracheophyta</taxon>
        <taxon>Spermatophyta</taxon>
        <taxon>Magnoliopsida</taxon>
        <taxon>eudicotyledons</taxon>
        <taxon>Gunneridae</taxon>
        <taxon>Pentapetalae</taxon>
        <taxon>asterids</taxon>
        <taxon>lamiids</taxon>
        <taxon>Solanales</taxon>
        <taxon>Solanaceae</taxon>
        <taxon>Solanoideae</taxon>
        <taxon>Solaneae</taxon>
        <taxon>Solanum</taxon>
    </lineage>
</organism>
<keyword evidence="3" id="KW-1185">Reference proteome</keyword>
<keyword evidence="1" id="KW-0472">Membrane</keyword>
<dbReference type="PANTHER" id="PTHR35218">
    <property type="entry name" value="RNASE H DOMAIN-CONTAINING PROTEIN"/>
    <property type="match status" value="1"/>
</dbReference>
<dbReference type="Proteomes" id="UP001371456">
    <property type="component" value="Unassembled WGS sequence"/>
</dbReference>
<feature type="transmembrane region" description="Helical" evidence="1">
    <location>
        <begin position="35"/>
        <end position="54"/>
    </location>
</feature>
<reference evidence="2 3" key="1">
    <citation type="submission" date="2024-02" db="EMBL/GenBank/DDBJ databases">
        <title>de novo genome assembly of Solanum bulbocastanum strain 11H21.</title>
        <authorList>
            <person name="Hosaka A.J."/>
        </authorList>
    </citation>
    <scope>NUCLEOTIDE SEQUENCE [LARGE SCALE GENOMIC DNA]</scope>
    <source>
        <tissue evidence="2">Young leaves</tissue>
    </source>
</reference>
<sequence>MNDMCALIEWNNPTILALTETRMEDRDNLLTTLDFTYVIQIPAIGYLGGITLFWKSSEVTMEPFVLTE</sequence>
<evidence type="ECO:0000313" key="3">
    <source>
        <dbReference type="Proteomes" id="UP001371456"/>
    </source>
</evidence>
<protein>
    <submittedName>
        <fullName evidence="2">Uncharacterized protein</fullName>
    </submittedName>
</protein>
<evidence type="ECO:0000256" key="1">
    <source>
        <dbReference type="SAM" id="Phobius"/>
    </source>
</evidence>
<dbReference type="EMBL" id="JBANQN010000003">
    <property type="protein sequence ID" value="KAK6793494.1"/>
    <property type="molecule type" value="Genomic_DNA"/>
</dbReference>
<gene>
    <name evidence="2" type="ORF">RDI58_006947</name>
</gene>
<dbReference type="PANTHER" id="PTHR35218:SF7">
    <property type="entry name" value="ENDONUCLEASE_EXONUCLEASE_PHOSPHATASE"/>
    <property type="match status" value="1"/>
</dbReference>
<keyword evidence="1" id="KW-1133">Transmembrane helix</keyword>